<dbReference type="RefSeq" id="YP_009015933.1">
    <property type="nucleotide sequence ID" value="NC_023719.1"/>
</dbReference>
<dbReference type="KEGG" id="vg:18563910"/>
<evidence type="ECO:0000313" key="2">
    <source>
        <dbReference type="Proteomes" id="UP000009273"/>
    </source>
</evidence>
<dbReference type="GeneID" id="18563910"/>
<proteinExistence type="predicted"/>
<reference evidence="1 2" key="1">
    <citation type="submission" date="2011-09" db="EMBL/GenBank/DDBJ databases">
        <authorList>
            <person name="Pope W.H."/>
            <person name="Pedulla M.L."/>
            <person name="Ford M.E."/>
            <person name="Peebles C.L."/>
            <person name="Hatfull G.H."/>
            <person name="Hendrix R.W."/>
        </authorList>
    </citation>
    <scope>NUCLEOTIDE SEQUENCE [LARGE SCALE GENOMIC DNA]</scope>
    <source>
        <strain evidence="1">G</strain>
    </source>
</reference>
<dbReference type="EMBL" id="JN638751">
    <property type="protein sequence ID" value="AEO93884.1"/>
    <property type="molecule type" value="Genomic_DNA"/>
</dbReference>
<accession>G3MB21</accession>
<organism evidence="1 2">
    <name type="scientific">Bacillus phage G</name>
    <dbReference type="NCBI Taxonomy" id="2884420"/>
    <lineage>
        <taxon>Viruses</taxon>
        <taxon>Duplodnaviria</taxon>
        <taxon>Heunggongvirae</taxon>
        <taxon>Uroviricota</taxon>
        <taxon>Caudoviricetes</taxon>
        <taxon>Donellivirus</taxon>
        <taxon>Donellivirus gee</taxon>
    </lineage>
</organism>
<name>G3MB21_9CAUD</name>
<dbReference type="Proteomes" id="UP000009273">
    <property type="component" value="Segment"/>
</dbReference>
<evidence type="ECO:0000313" key="1">
    <source>
        <dbReference type="EMBL" id="AEO93884.1"/>
    </source>
</evidence>
<protein>
    <submittedName>
        <fullName evidence="1">Gp641</fullName>
    </submittedName>
</protein>
<sequence>MKNFVKFAILAVMMAVVINQLFVSAESNTEEEYKHAYSSNAQIKQDRLDEILEDGIIDHTEEAEYKELTKDF</sequence>
<gene>
    <name evidence="1" type="primary">641</name>
    <name evidence="1" type="ORF">G_641</name>
</gene>
<keyword evidence="2" id="KW-1185">Reference proteome</keyword>